<comment type="caution">
    <text evidence="4">The sequence shown here is derived from an EMBL/GenBank/DDBJ whole genome shotgun (WGS) entry which is preliminary data.</text>
</comment>
<dbReference type="SUPFAM" id="SSF50129">
    <property type="entry name" value="GroES-like"/>
    <property type="match status" value="1"/>
</dbReference>
<protein>
    <submittedName>
        <fullName evidence="4">Furan-3-one reductase</fullName>
    </submittedName>
</protein>
<sequence length="431" mass="46562">MAIDMGILQALAANVLSWVFSTFLPAFMPKLLPAIEAEDTSTRASAESETNQTKCIAIGRPGGSEQLRLIALQPGIATCGYNIKGFKCPFTKPLKDDTPPDCVVLQNEAFSVNYADCCIRWGLYESANQFVGWPIVPGFDVAGTVEKVGSSSSFQVGDKVFGCTLFGAYSTRVLVPSLQLKKIPEGLSIPQAASLPAVSLTALYALFLAGHYGSHYKLTNRAILIHSASGGVGSMLVQMSKILGLNPIVGVVGRTQKVEEAKRLGCHVVIDKSQEDLWLKAEEASPQGYSAVMDANGVSTLEESYNHLAASGRLIVYGFHSNLPIGRAALSPMEWISMAQKASSMPKFDPMDLTKSNKSILSFNLSFFADETDVLSQFFDQICEWIQQGKLAPPRVVEYPMDQIVEAHELIQSGKSIGKIVLTTPAEPDTI</sequence>
<dbReference type="Pfam" id="PF13602">
    <property type="entry name" value="ADH_zinc_N_2"/>
    <property type="match status" value="1"/>
</dbReference>
<dbReference type="InterPro" id="IPR013154">
    <property type="entry name" value="ADH-like_N"/>
</dbReference>
<dbReference type="GO" id="GO:0070402">
    <property type="term" value="F:NADPH binding"/>
    <property type="evidence" value="ECO:0007669"/>
    <property type="project" value="TreeGrafter"/>
</dbReference>
<dbReference type="InterPro" id="IPR036291">
    <property type="entry name" value="NAD(P)-bd_dom_sf"/>
</dbReference>
<dbReference type="InterPro" id="IPR011032">
    <property type="entry name" value="GroES-like_sf"/>
</dbReference>
<name>A0A9N8DIQ3_9STRA</name>
<keyword evidence="2" id="KW-0560">Oxidoreductase</keyword>
<dbReference type="PANTHER" id="PTHR48106:SF13">
    <property type="entry name" value="QUINONE OXIDOREDUCTASE-RELATED"/>
    <property type="match status" value="1"/>
</dbReference>
<evidence type="ECO:0000313" key="4">
    <source>
        <dbReference type="EMBL" id="CAB9502650.1"/>
    </source>
</evidence>
<dbReference type="AlphaFoldDB" id="A0A9N8DIQ3"/>
<dbReference type="GO" id="GO:0035925">
    <property type="term" value="F:mRNA 3'-UTR AU-rich region binding"/>
    <property type="evidence" value="ECO:0007669"/>
    <property type="project" value="TreeGrafter"/>
</dbReference>
<evidence type="ECO:0000313" key="5">
    <source>
        <dbReference type="Proteomes" id="UP001153069"/>
    </source>
</evidence>
<dbReference type="Gene3D" id="3.40.50.720">
    <property type="entry name" value="NAD(P)-binding Rossmann-like Domain"/>
    <property type="match status" value="1"/>
</dbReference>
<keyword evidence="5" id="KW-1185">Reference proteome</keyword>
<dbReference type="GO" id="GO:0003960">
    <property type="term" value="F:quinone reductase (NADPH) activity"/>
    <property type="evidence" value="ECO:0007669"/>
    <property type="project" value="TreeGrafter"/>
</dbReference>
<evidence type="ECO:0000256" key="2">
    <source>
        <dbReference type="ARBA" id="ARBA00023002"/>
    </source>
</evidence>
<dbReference type="Pfam" id="PF08240">
    <property type="entry name" value="ADH_N"/>
    <property type="match status" value="1"/>
</dbReference>
<keyword evidence="1" id="KW-0521">NADP</keyword>
<evidence type="ECO:0000256" key="1">
    <source>
        <dbReference type="ARBA" id="ARBA00022857"/>
    </source>
</evidence>
<proteinExistence type="predicted"/>
<reference evidence="4" key="1">
    <citation type="submission" date="2020-06" db="EMBL/GenBank/DDBJ databases">
        <authorList>
            <consortium name="Plant Systems Biology data submission"/>
        </authorList>
    </citation>
    <scope>NUCLEOTIDE SEQUENCE</scope>
    <source>
        <strain evidence="4">D6</strain>
    </source>
</reference>
<evidence type="ECO:0000259" key="3">
    <source>
        <dbReference type="SMART" id="SM00829"/>
    </source>
</evidence>
<dbReference type="SMART" id="SM00829">
    <property type="entry name" value="PKS_ER"/>
    <property type="match status" value="1"/>
</dbReference>
<dbReference type="OrthoDB" id="3509362at2759"/>
<gene>
    <name evidence="4" type="ORF">SEMRO_142_G066270.1</name>
</gene>
<accession>A0A9N8DIQ3</accession>
<dbReference type="SUPFAM" id="SSF51735">
    <property type="entry name" value="NAD(P)-binding Rossmann-fold domains"/>
    <property type="match status" value="1"/>
</dbReference>
<organism evidence="4 5">
    <name type="scientific">Seminavis robusta</name>
    <dbReference type="NCBI Taxonomy" id="568900"/>
    <lineage>
        <taxon>Eukaryota</taxon>
        <taxon>Sar</taxon>
        <taxon>Stramenopiles</taxon>
        <taxon>Ochrophyta</taxon>
        <taxon>Bacillariophyta</taxon>
        <taxon>Bacillariophyceae</taxon>
        <taxon>Bacillariophycidae</taxon>
        <taxon>Naviculales</taxon>
        <taxon>Naviculaceae</taxon>
        <taxon>Seminavis</taxon>
    </lineage>
</organism>
<dbReference type="GO" id="GO:0005829">
    <property type="term" value="C:cytosol"/>
    <property type="evidence" value="ECO:0007669"/>
    <property type="project" value="TreeGrafter"/>
</dbReference>
<dbReference type="Gene3D" id="3.90.180.10">
    <property type="entry name" value="Medium-chain alcohol dehydrogenases, catalytic domain"/>
    <property type="match status" value="1"/>
</dbReference>
<dbReference type="PANTHER" id="PTHR48106">
    <property type="entry name" value="QUINONE OXIDOREDUCTASE PIG3-RELATED"/>
    <property type="match status" value="1"/>
</dbReference>
<dbReference type="InterPro" id="IPR020843">
    <property type="entry name" value="ER"/>
</dbReference>
<dbReference type="Proteomes" id="UP001153069">
    <property type="component" value="Unassembled WGS sequence"/>
</dbReference>
<dbReference type="EMBL" id="CAICTM010000141">
    <property type="protein sequence ID" value="CAB9502650.1"/>
    <property type="molecule type" value="Genomic_DNA"/>
</dbReference>
<feature type="domain" description="Enoyl reductase (ER)" evidence="3">
    <location>
        <begin position="85"/>
        <end position="422"/>
    </location>
</feature>